<dbReference type="Pfam" id="PF11575">
    <property type="entry name" value="FhuF_C"/>
    <property type="match status" value="1"/>
</dbReference>
<evidence type="ECO:0000313" key="2">
    <source>
        <dbReference type="EMBL" id="SNQ52089.1"/>
    </source>
</evidence>
<dbReference type="GO" id="GO:0051537">
    <property type="term" value="F:2 iron, 2 sulfur cluster binding"/>
    <property type="evidence" value="ECO:0007669"/>
    <property type="project" value="InterPro"/>
</dbReference>
<dbReference type="EMBL" id="FZMO01000559">
    <property type="protein sequence ID" value="SNQ52089.1"/>
    <property type="molecule type" value="Genomic_DNA"/>
</dbReference>
<name>A0A2I2L2E7_9ACTN</name>
<gene>
    <name evidence="2" type="ORF">FRACA_900017</name>
</gene>
<protein>
    <submittedName>
        <fullName evidence="2">Fe-S protein</fullName>
    </submittedName>
</protein>
<reference evidence="2 3" key="1">
    <citation type="submission" date="2017-06" db="EMBL/GenBank/DDBJ databases">
        <authorList>
            <person name="Kim H.J."/>
            <person name="Triplett B.A."/>
        </authorList>
    </citation>
    <scope>NUCLEOTIDE SEQUENCE [LARGE SCALE GENOMIC DNA]</scope>
    <source>
        <strain evidence="2">FRACA_ARgP5</strain>
    </source>
</reference>
<dbReference type="InterPro" id="IPR024726">
    <property type="entry name" value="FhuF_C"/>
</dbReference>
<keyword evidence="3" id="KW-1185">Reference proteome</keyword>
<evidence type="ECO:0000313" key="3">
    <source>
        <dbReference type="Proteomes" id="UP000234331"/>
    </source>
</evidence>
<evidence type="ECO:0000259" key="1">
    <source>
        <dbReference type="Pfam" id="PF11575"/>
    </source>
</evidence>
<accession>A0A2I2L2E7</accession>
<dbReference type="AlphaFoldDB" id="A0A2I2L2E7"/>
<sequence length="163" mass="17727">MSPAGSAGTPAPTTPGAVAGRVVADPAELLSVLVDEVLAHLRPFVGELRSRVRLGRPALWGAVAAQCARSFLLTERVSGDPVLGRDEADAFFALAAPTMLARPRWQEFVHRGRSYVGMRRGSCCLAHRMDEEYCTTCPFTDDLEREQRMRTWIDTQGDGGLAV</sequence>
<feature type="domain" description="Ferric siderophore reductase C-terminal" evidence="1">
    <location>
        <begin position="120"/>
        <end position="138"/>
    </location>
</feature>
<dbReference type="Proteomes" id="UP000234331">
    <property type="component" value="Unassembled WGS sequence"/>
</dbReference>
<proteinExistence type="predicted"/>
<organism evidence="2 3">
    <name type="scientific">Frankia canadensis</name>
    <dbReference type="NCBI Taxonomy" id="1836972"/>
    <lineage>
        <taxon>Bacteria</taxon>
        <taxon>Bacillati</taxon>
        <taxon>Actinomycetota</taxon>
        <taxon>Actinomycetes</taxon>
        <taxon>Frankiales</taxon>
        <taxon>Frankiaceae</taxon>
        <taxon>Frankia</taxon>
    </lineage>
</organism>